<evidence type="ECO:0000256" key="3">
    <source>
        <dbReference type="ARBA" id="ARBA00022723"/>
    </source>
</evidence>
<feature type="domain" description="Class III cytochrome C" evidence="8">
    <location>
        <begin position="119"/>
        <end position="208"/>
    </location>
</feature>
<dbReference type="CDD" id="cd08168">
    <property type="entry name" value="Cytochrom_C3"/>
    <property type="match status" value="2"/>
</dbReference>
<dbReference type="GO" id="GO:0046872">
    <property type="term" value="F:metal ion binding"/>
    <property type="evidence" value="ECO:0007669"/>
    <property type="project" value="UniProtKB-KW"/>
</dbReference>
<evidence type="ECO:0000256" key="7">
    <source>
        <dbReference type="SAM" id="MobiDB-lite"/>
    </source>
</evidence>
<dbReference type="InterPro" id="IPR051829">
    <property type="entry name" value="Multiheme_Cytochr_ET"/>
</dbReference>
<evidence type="ECO:0000256" key="4">
    <source>
        <dbReference type="ARBA" id="ARBA00022729"/>
    </source>
</evidence>
<dbReference type="STRING" id="1121393.SAMN02745216_00238"/>
<evidence type="ECO:0000313" key="10">
    <source>
        <dbReference type="Proteomes" id="UP000183994"/>
    </source>
</evidence>
<dbReference type="InterPro" id="IPR020942">
    <property type="entry name" value="Cyt_c_III_dom"/>
</dbReference>
<protein>
    <submittedName>
        <fullName evidence="9">Octaheme c-type cytochrome, tetrathionate reductase family</fullName>
    </submittedName>
</protein>
<keyword evidence="5" id="KW-0249">Electron transport</keyword>
<dbReference type="PANTHER" id="PTHR35038">
    <property type="entry name" value="DISSIMILATORY SULFITE REDUCTASE SIRA"/>
    <property type="match status" value="1"/>
</dbReference>
<dbReference type="Gene3D" id="1.10.1130.10">
    <property type="entry name" value="Flavocytochrome C3, Chain A"/>
    <property type="match status" value="1"/>
</dbReference>
<feature type="region of interest" description="Disordered" evidence="7">
    <location>
        <begin position="42"/>
        <end position="63"/>
    </location>
</feature>
<keyword evidence="2" id="KW-0349">Heme</keyword>
<dbReference type="GO" id="GO:0016491">
    <property type="term" value="F:oxidoreductase activity"/>
    <property type="evidence" value="ECO:0007669"/>
    <property type="project" value="TreeGrafter"/>
</dbReference>
<evidence type="ECO:0000256" key="5">
    <source>
        <dbReference type="ARBA" id="ARBA00022982"/>
    </source>
</evidence>
<dbReference type="AlphaFoldDB" id="A0A1M6CH35"/>
<keyword evidence="1" id="KW-0813">Transport</keyword>
<gene>
    <name evidence="9" type="ORF">SAMN02745216_00238</name>
</gene>
<keyword evidence="3" id="KW-0479">Metal-binding</keyword>
<dbReference type="PANTHER" id="PTHR35038:SF5">
    <property type="entry name" value="CYTOCHROME C-TYPE PROTEIN NRFB"/>
    <property type="match status" value="1"/>
</dbReference>
<sequence>MRTLFKPLLIISASLILIAGGLFFINYDAGSTLSQAFAAAPEKAPTKVPTPPKPPEKVNPDGTPWSPAAQVAAMERAKEVPPFIKNVKDETAWERKQRLGDDAPTLKDQDHAYVVLNSPIVNKDQDMYEPVRFMHKKHAAVTGDCLKCHHASADEPGAAETAKCSACHQEAFNPEFPERPGLKAAYHRQCMTCHEEQEKGPLGCTDCHGKNVPDHSKLVKLPKNPSPTQVTTECLRCHEDQGEDMLKSAHWLWKGPSPYTVDGEKRVDSGKATNTINNFCIALPSNWPRCTSCHAGYGWKDETFDFTDKSRIDCLICHDTTDTYAKVPTDAGMPYPQLDLVKIAEHVGKPSRKTCGDCHFQGGGGDAVKHGDMNAILYYPTRSCDVHMGDLDFQCHDCHKTRNHKISGRSLSLPVAEGARSCEDCHTSQPHHGNDLLDHHLNRHGEHIACMTCHSPVYAKCKPTKTWWDWSEAGDKKRKVNKDKYGMPDYFWKKGEFLWDESVQPTYAWYNGTVERYLIGDEIDDDGVTEITRPVGGIKDSKSRIAPFKIMAGKQPVDKNNKTLLTPNLFGPKGYWKNVDWDQAFKVGAEAAGIEYSGEYDWEETKMYWSLNHEVTPKEMALSCVQCHESLTQERSCDRCHQDKRDVDFKALSYKGVDFKTMAARGRDTLDLVEKTDYINFKALGYKGDPIIYGGRFKQLPLGWHKDGKEEK</sequence>
<evidence type="ECO:0000256" key="6">
    <source>
        <dbReference type="ARBA" id="ARBA00023004"/>
    </source>
</evidence>
<dbReference type="Gene3D" id="3.90.10.10">
    <property type="entry name" value="Cytochrome C3"/>
    <property type="match status" value="1"/>
</dbReference>
<dbReference type="EMBL" id="FQZU01000001">
    <property type="protein sequence ID" value="SHI60233.1"/>
    <property type="molecule type" value="Genomic_DNA"/>
</dbReference>
<dbReference type="Pfam" id="PF11783">
    <property type="entry name" value="Cytochrome_cB"/>
    <property type="match status" value="1"/>
</dbReference>
<proteinExistence type="predicted"/>
<dbReference type="InterPro" id="IPR036280">
    <property type="entry name" value="Multihaem_cyt_sf"/>
</dbReference>
<dbReference type="Proteomes" id="UP000183994">
    <property type="component" value="Unassembled WGS sequence"/>
</dbReference>
<keyword evidence="10" id="KW-1185">Reference proteome</keyword>
<evidence type="ECO:0000313" key="9">
    <source>
        <dbReference type="EMBL" id="SHI60233.1"/>
    </source>
</evidence>
<organism evidence="9 10">
    <name type="scientific">Desulfatibacillum alkenivorans DSM 16219</name>
    <dbReference type="NCBI Taxonomy" id="1121393"/>
    <lineage>
        <taxon>Bacteria</taxon>
        <taxon>Pseudomonadati</taxon>
        <taxon>Thermodesulfobacteriota</taxon>
        <taxon>Desulfobacteria</taxon>
        <taxon>Desulfobacterales</taxon>
        <taxon>Desulfatibacillaceae</taxon>
        <taxon>Desulfatibacillum</taxon>
    </lineage>
</organism>
<dbReference type="GO" id="GO:0020037">
    <property type="term" value="F:heme binding"/>
    <property type="evidence" value="ECO:0007669"/>
    <property type="project" value="InterPro"/>
</dbReference>
<evidence type="ECO:0000259" key="8">
    <source>
        <dbReference type="Pfam" id="PF02085"/>
    </source>
</evidence>
<keyword evidence="6" id="KW-0408">Iron</keyword>
<evidence type="ECO:0000256" key="1">
    <source>
        <dbReference type="ARBA" id="ARBA00022448"/>
    </source>
</evidence>
<reference evidence="10" key="1">
    <citation type="submission" date="2016-11" db="EMBL/GenBank/DDBJ databases">
        <authorList>
            <person name="Varghese N."/>
            <person name="Submissions S."/>
        </authorList>
    </citation>
    <scope>NUCLEOTIDE SEQUENCE [LARGE SCALE GENOMIC DNA]</scope>
    <source>
        <strain evidence="10">DSM 16219</strain>
    </source>
</reference>
<dbReference type="InterPro" id="IPR024673">
    <property type="entry name" value="Octahem_Cyt_c"/>
</dbReference>
<accession>A0A1M6CH35</accession>
<dbReference type="Pfam" id="PF02085">
    <property type="entry name" value="Cytochrom_CIII"/>
    <property type="match status" value="1"/>
</dbReference>
<dbReference type="GO" id="GO:0009055">
    <property type="term" value="F:electron transfer activity"/>
    <property type="evidence" value="ECO:0007669"/>
    <property type="project" value="InterPro"/>
</dbReference>
<evidence type="ECO:0000256" key="2">
    <source>
        <dbReference type="ARBA" id="ARBA00022617"/>
    </source>
</evidence>
<name>A0A1M6CH35_9BACT</name>
<dbReference type="SUPFAM" id="SSF48695">
    <property type="entry name" value="Multiheme cytochromes"/>
    <property type="match status" value="2"/>
</dbReference>
<keyword evidence="4" id="KW-0732">Signal</keyword>
<dbReference type="NCBIfam" id="TIGR04315">
    <property type="entry name" value="octaheme_Shew"/>
    <property type="match status" value="1"/>
</dbReference>
<dbReference type="RefSeq" id="WP_244549255.1">
    <property type="nucleotide sequence ID" value="NZ_FQZU01000001.1"/>
</dbReference>